<dbReference type="SUPFAM" id="SSF52540">
    <property type="entry name" value="P-loop containing nucleoside triphosphate hydrolases"/>
    <property type="match status" value="1"/>
</dbReference>
<evidence type="ECO:0000313" key="3">
    <source>
        <dbReference type="Proteomes" id="UP000014962"/>
    </source>
</evidence>
<name>S7XD42_9FLAO</name>
<comment type="caution">
    <text evidence="2">The sequence shown here is derived from an EMBL/GenBank/DDBJ whole genome shotgun (WGS) entry which is preliminary data.</text>
</comment>
<evidence type="ECO:0000313" key="2">
    <source>
        <dbReference type="EMBL" id="EPR73928.1"/>
    </source>
</evidence>
<proteinExistence type="predicted"/>
<gene>
    <name evidence="2" type="ORF">ADIWIN_1098</name>
</gene>
<dbReference type="GO" id="GO:0016887">
    <property type="term" value="F:ATP hydrolysis activity"/>
    <property type="evidence" value="ECO:0007669"/>
    <property type="project" value="InterPro"/>
</dbReference>
<keyword evidence="3" id="KW-1185">Reference proteome</keyword>
<dbReference type="Proteomes" id="UP000014962">
    <property type="component" value="Unassembled WGS sequence"/>
</dbReference>
<dbReference type="Pfam" id="PF00005">
    <property type="entry name" value="ABC_tran"/>
    <property type="match status" value="1"/>
</dbReference>
<feature type="domain" description="ABC transporter" evidence="1">
    <location>
        <begin position="25"/>
        <end position="79"/>
    </location>
</feature>
<reference evidence="2 3" key="1">
    <citation type="journal article" date="2013" name="Genome Announc.">
        <title>Draft Genome Sequence of Winogradskyella psychrotolerans RS-3T, Isolated from the Marine Transect of Kongsfjorden, Ny-Alesund, Svalbard, Arctic Ocean.</title>
        <authorList>
            <person name="Kumar Pinnaka A."/>
            <person name="Ara S."/>
            <person name="Singh A."/>
            <person name="Shivaji S."/>
        </authorList>
    </citation>
    <scope>NUCLEOTIDE SEQUENCE [LARGE SCALE GENOMIC DNA]</scope>
    <source>
        <strain evidence="2 3">RS-3</strain>
    </source>
</reference>
<dbReference type="EMBL" id="ATMR01000077">
    <property type="protein sequence ID" value="EPR73928.1"/>
    <property type="molecule type" value="Genomic_DNA"/>
</dbReference>
<dbReference type="eggNOG" id="COG1136">
    <property type="taxonomic scope" value="Bacteria"/>
</dbReference>
<dbReference type="PANTHER" id="PTHR24220:SF692">
    <property type="entry name" value="ABC TRANSPORTER DOMAIN-CONTAINING PROTEIN"/>
    <property type="match status" value="1"/>
</dbReference>
<protein>
    <submittedName>
        <fullName evidence="2">ABC transporter, ATP-binding protein</fullName>
    </submittedName>
</protein>
<dbReference type="GO" id="GO:0022857">
    <property type="term" value="F:transmembrane transporter activity"/>
    <property type="evidence" value="ECO:0007669"/>
    <property type="project" value="TreeGrafter"/>
</dbReference>
<dbReference type="STRING" id="641526.ADIWIN_1098"/>
<evidence type="ECO:0000259" key="1">
    <source>
        <dbReference type="Pfam" id="PF00005"/>
    </source>
</evidence>
<keyword evidence="2" id="KW-0547">Nucleotide-binding</keyword>
<dbReference type="AlphaFoldDB" id="S7XD42"/>
<dbReference type="GO" id="GO:0005886">
    <property type="term" value="C:plasma membrane"/>
    <property type="evidence" value="ECO:0007669"/>
    <property type="project" value="TreeGrafter"/>
</dbReference>
<accession>S7XD42</accession>
<sequence length="98" mass="10725">MKNTLLSLNEATRTVNSGSNKVTLLDNINFNVEEGEFISLMGPSGSGKSTLLNCIGLLDHFTDGGYTFLGEPVHSMKEKTDPNCIKSISDLYFRPIIL</sequence>
<dbReference type="PANTHER" id="PTHR24220">
    <property type="entry name" value="IMPORT ATP-BINDING PROTEIN"/>
    <property type="match status" value="1"/>
</dbReference>
<organism evidence="2 3">
    <name type="scientific">Winogradskyella psychrotolerans RS-3</name>
    <dbReference type="NCBI Taxonomy" id="641526"/>
    <lineage>
        <taxon>Bacteria</taxon>
        <taxon>Pseudomonadati</taxon>
        <taxon>Bacteroidota</taxon>
        <taxon>Flavobacteriia</taxon>
        <taxon>Flavobacteriales</taxon>
        <taxon>Flavobacteriaceae</taxon>
        <taxon>Winogradskyella</taxon>
    </lineage>
</organism>
<dbReference type="Gene3D" id="3.40.50.300">
    <property type="entry name" value="P-loop containing nucleotide triphosphate hydrolases"/>
    <property type="match status" value="1"/>
</dbReference>
<dbReference type="InterPro" id="IPR027417">
    <property type="entry name" value="P-loop_NTPase"/>
</dbReference>
<dbReference type="InterPro" id="IPR003439">
    <property type="entry name" value="ABC_transporter-like_ATP-bd"/>
</dbReference>
<keyword evidence="2" id="KW-0067">ATP-binding</keyword>
<dbReference type="InterPro" id="IPR015854">
    <property type="entry name" value="ABC_transpr_LolD-like"/>
</dbReference>
<dbReference type="GO" id="GO:0005524">
    <property type="term" value="F:ATP binding"/>
    <property type="evidence" value="ECO:0007669"/>
    <property type="project" value="UniProtKB-KW"/>
</dbReference>